<comment type="caution">
    <text evidence="1">The sequence shown here is derived from an EMBL/GenBank/DDBJ whole genome shotgun (WGS) entry which is preliminary data.</text>
</comment>
<accession>A0A2M9Q6X1</accession>
<dbReference type="RefSeq" id="WP_100542965.1">
    <property type="nucleotide sequence ID" value="NZ_PHQY01000587.1"/>
</dbReference>
<gene>
    <name evidence="1" type="ORF">CWD94_10215</name>
</gene>
<name>A0A2M9Q6X1_9BACI</name>
<reference evidence="1 2" key="1">
    <citation type="submission" date="2017-11" db="EMBL/GenBank/DDBJ databases">
        <title>Bacterial isolate from king chilli rhizosphere.</title>
        <authorList>
            <person name="Takhelmayum P."/>
            <person name="Sarangthem I."/>
        </authorList>
    </citation>
    <scope>NUCLEOTIDE SEQUENCE [LARGE SCALE GENOMIC DNA]</scope>
    <source>
        <strain evidence="2">t26</strain>
    </source>
</reference>
<dbReference type="EMBL" id="PHQY01000587">
    <property type="protein sequence ID" value="PJO43818.1"/>
    <property type="molecule type" value="Genomic_DNA"/>
</dbReference>
<organism evidence="1 2">
    <name type="scientific">Lysinibacillus xylanilyticus</name>
    <dbReference type="NCBI Taxonomy" id="582475"/>
    <lineage>
        <taxon>Bacteria</taxon>
        <taxon>Bacillati</taxon>
        <taxon>Bacillota</taxon>
        <taxon>Bacilli</taxon>
        <taxon>Bacillales</taxon>
        <taxon>Bacillaceae</taxon>
        <taxon>Lysinibacillus</taxon>
    </lineage>
</organism>
<protein>
    <submittedName>
        <fullName evidence="1">Uncharacterized protein</fullName>
    </submittedName>
</protein>
<dbReference type="Proteomes" id="UP000232101">
    <property type="component" value="Unassembled WGS sequence"/>
</dbReference>
<sequence length="111" mass="12445">MEIKQRIFEVAQILGDNEVILAAATFVVEVERLHGKVAKIKIRKANDLKVPLLAIAMSDRVQANHARKRLEALNAAIEYANGDMSARKRYIAASKQADRLAELVTKRVEHI</sequence>
<evidence type="ECO:0000313" key="1">
    <source>
        <dbReference type="EMBL" id="PJO43818.1"/>
    </source>
</evidence>
<evidence type="ECO:0000313" key="2">
    <source>
        <dbReference type="Proteomes" id="UP000232101"/>
    </source>
</evidence>
<proteinExistence type="predicted"/>
<dbReference type="AlphaFoldDB" id="A0A2M9Q6X1"/>